<feature type="non-terminal residue" evidence="2">
    <location>
        <position position="1"/>
    </location>
</feature>
<dbReference type="GO" id="GO:0051666">
    <property type="term" value="P:actin cortical patch localization"/>
    <property type="evidence" value="ECO:0007669"/>
    <property type="project" value="TreeGrafter"/>
</dbReference>
<dbReference type="Proteomes" id="UP000765509">
    <property type="component" value="Unassembled WGS sequence"/>
</dbReference>
<comment type="caution">
    <text evidence="2">The sequence shown here is derived from an EMBL/GenBank/DDBJ whole genome shotgun (WGS) entry which is preliminary data.</text>
</comment>
<dbReference type="InterPro" id="IPR012860">
    <property type="entry name" value="Afi1_N"/>
</dbReference>
<evidence type="ECO:0000313" key="2">
    <source>
        <dbReference type="EMBL" id="MBW0532028.1"/>
    </source>
</evidence>
<evidence type="ECO:0000313" key="3">
    <source>
        <dbReference type="Proteomes" id="UP000765509"/>
    </source>
</evidence>
<dbReference type="GO" id="GO:0005886">
    <property type="term" value="C:plasma membrane"/>
    <property type="evidence" value="ECO:0007669"/>
    <property type="project" value="TreeGrafter"/>
</dbReference>
<protein>
    <recommendedName>
        <fullName evidence="1">Arf3-interacting protein 1 N-terminal domain-containing protein</fullName>
    </recommendedName>
</protein>
<dbReference type="OrthoDB" id="66409at2759"/>
<evidence type="ECO:0000259" key="1">
    <source>
        <dbReference type="Pfam" id="PF07792"/>
    </source>
</evidence>
<keyword evidence="3" id="KW-1185">Reference proteome</keyword>
<name>A0A9Q3I8G5_9BASI</name>
<dbReference type="EMBL" id="AVOT02037347">
    <property type="protein sequence ID" value="MBW0532028.1"/>
    <property type="molecule type" value="Genomic_DNA"/>
</dbReference>
<reference evidence="2" key="1">
    <citation type="submission" date="2021-03" db="EMBL/GenBank/DDBJ databases">
        <title>Draft genome sequence of rust myrtle Austropuccinia psidii MF-1, a brazilian biotype.</title>
        <authorList>
            <person name="Quecine M.C."/>
            <person name="Pachon D.M.R."/>
            <person name="Bonatelli M.L."/>
            <person name="Correr F.H."/>
            <person name="Franceschini L.M."/>
            <person name="Leite T.F."/>
            <person name="Margarido G.R.A."/>
            <person name="Almeida C.A."/>
            <person name="Ferrarezi J.A."/>
            <person name="Labate C.A."/>
        </authorList>
    </citation>
    <scope>NUCLEOTIDE SEQUENCE</scope>
    <source>
        <strain evidence="2">MF-1</strain>
    </source>
</reference>
<sequence>LLADLMLPDGAHDRNEDWTVFFLNQTPRMTLTHHPNLKSNLNHSIKSNHSNLKISSNSDQLTQNLINPTKNDLDQSILQIDQKLSSKLNKNLLYVISLVRTKKDNSVRRKELFIISILLKKTILLKLKILIIKSSHSLKN</sequence>
<accession>A0A9Q3I8G5</accession>
<organism evidence="2 3">
    <name type="scientific">Austropuccinia psidii MF-1</name>
    <dbReference type="NCBI Taxonomy" id="1389203"/>
    <lineage>
        <taxon>Eukaryota</taxon>
        <taxon>Fungi</taxon>
        <taxon>Dikarya</taxon>
        <taxon>Basidiomycota</taxon>
        <taxon>Pucciniomycotina</taxon>
        <taxon>Pucciniomycetes</taxon>
        <taxon>Pucciniales</taxon>
        <taxon>Sphaerophragmiaceae</taxon>
        <taxon>Austropuccinia</taxon>
    </lineage>
</organism>
<dbReference type="PANTHER" id="PTHR28245:SF1">
    <property type="entry name" value="ARF3-INTERACTING PROTEIN 1"/>
    <property type="match status" value="1"/>
</dbReference>
<gene>
    <name evidence="2" type="ORF">O181_071743</name>
</gene>
<dbReference type="InterPro" id="IPR052809">
    <property type="entry name" value="Actin_polarity_regulatory"/>
</dbReference>
<proteinExistence type="predicted"/>
<dbReference type="Pfam" id="PF07792">
    <property type="entry name" value="Afi1"/>
    <property type="match status" value="1"/>
</dbReference>
<dbReference type="PANTHER" id="PTHR28245">
    <property type="entry name" value="ARF3-INTERACTING PROTEIN 1"/>
    <property type="match status" value="1"/>
</dbReference>
<dbReference type="AlphaFoldDB" id="A0A9Q3I8G5"/>
<feature type="domain" description="Arf3-interacting protein 1 N-terminal" evidence="1">
    <location>
        <begin position="2"/>
        <end position="107"/>
    </location>
</feature>